<dbReference type="GO" id="GO:0005524">
    <property type="term" value="F:ATP binding"/>
    <property type="evidence" value="ECO:0007669"/>
    <property type="project" value="InterPro"/>
</dbReference>
<feature type="domain" description="Protein kinase" evidence="1">
    <location>
        <begin position="1"/>
        <end position="225"/>
    </location>
</feature>
<evidence type="ECO:0000259" key="1">
    <source>
        <dbReference type="PROSITE" id="PS50011"/>
    </source>
</evidence>
<dbReference type="Proteomes" id="UP000070133">
    <property type="component" value="Unassembled WGS sequence"/>
</dbReference>
<evidence type="ECO:0000313" key="2">
    <source>
        <dbReference type="EMBL" id="KXT05502.1"/>
    </source>
</evidence>
<reference evidence="2 3" key="1">
    <citation type="submission" date="2015-07" db="EMBL/GenBank/DDBJ databases">
        <title>Comparative genomics of the Sigatoka disease complex on banana suggests a link between parallel evolutionary changes in Pseudocercospora fijiensis and Pseudocercospora eumusae and increased virulence on the banana host.</title>
        <authorList>
            <person name="Chang T.-C."/>
            <person name="Salvucci A."/>
            <person name="Crous P.W."/>
            <person name="Stergiopoulos I."/>
        </authorList>
    </citation>
    <scope>NUCLEOTIDE SEQUENCE [LARGE SCALE GENOMIC DNA]</scope>
    <source>
        <strain evidence="2 3">CBS 114824</strain>
    </source>
</reference>
<dbReference type="SUPFAM" id="SSF56112">
    <property type="entry name" value="Protein kinase-like (PK-like)"/>
    <property type="match status" value="1"/>
</dbReference>
<proteinExistence type="predicted"/>
<dbReference type="AlphaFoldDB" id="A0A139HT17"/>
<organism evidence="2 3">
    <name type="scientific">Pseudocercospora eumusae</name>
    <dbReference type="NCBI Taxonomy" id="321146"/>
    <lineage>
        <taxon>Eukaryota</taxon>
        <taxon>Fungi</taxon>
        <taxon>Dikarya</taxon>
        <taxon>Ascomycota</taxon>
        <taxon>Pezizomycotina</taxon>
        <taxon>Dothideomycetes</taxon>
        <taxon>Dothideomycetidae</taxon>
        <taxon>Mycosphaerellales</taxon>
        <taxon>Mycosphaerellaceae</taxon>
        <taxon>Pseudocercospora</taxon>
    </lineage>
</organism>
<protein>
    <recommendedName>
        <fullName evidence="1">Protein kinase domain-containing protein</fullName>
    </recommendedName>
</protein>
<dbReference type="InterPro" id="IPR011009">
    <property type="entry name" value="Kinase-like_dom_sf"/>
</dbReference>
<keyword evidence="3" id="KW-1185">Reference proteome</keyword>
<comment type="caution">
    <text evidence="2">The sequence shown here is derived from an EMBL/GenBank/DDBJ whole genome shotgun (WGS) entry which is preliminary data.</text>
</comment>
<dbReference type="GO" id="GO:0004672">
    <property type="term" value="F:protein kinase activity"/>
    <property type="evidence" value="ECO:0007669"/>
    <property type="project" value="InterPro"/>
</dbReference>
<dbReference type="OrthoDB" id="5795902at2759"/>
<name>A0A139HT17_9PEZI</name>
<dbReference type="InterPro" id="IPR000719">
    <property type="entry name" value="Prot_kinase_dom"/>
</dbReference>
<dbReference type="PROSITE" id="PS50011">
    <property type="entry name" value="PROTEIN_KINASE_DOM"/>
    <property type="match status" value="1"/>
</dbReference>
<dbReference type="EMBL" id="LFZN01000012">
    <property type="protein sequence ID" value="KXT05502.1"/>
    <property type="molecule type" value="Genomic_DNA"/>
</dbReference>
<gene>
    <name evidence="2" type="ORF">AC578_3699</name>
</gene>
<evidence type="ECO:0000313" key="3">
    <source>
        <dbReference type="Proteomes" id="UP000070133"/>
    </source>
</evidence>
<sequence length="230" mass="26123">MNWRAASNVQDAATPCLLRGIVPLDITDSHLLISSKQTSAKQSMSFTLKVGSTLDIKPDKVYIDWTRDDNGNKLITRTTLGDFDIAFKLQDGETRITPHTVGNVMWRSPEAQACMANRATDIYSLLVELIEAGFPPEQDIMTKHFCYSGPVPESLYEQIRDEDWRKAFPAAAEAADLEVTERPEMRMKFWTQRLGENMADLLGKITHLDPKCRTKIEEVLAHRHWQDSLT</sequence>
<accession>A0A139HT17</accession>
<dbReference type="Gene3D" id="1.10.510.10">
    <property type="entry name" value="Transferase(Phosphotransferase) domain 1"/>
    <property type="match status" value="1"/>
</dbReference>